<sequence length="390" mass="40600">MKPTARRHAAWLLGLAALLAGALWHWAREAPESTGAPAEAPVPVAALPLPLPQPVALPGGAGASAASAPRALPRPDGADEGLEVCGGGRVPAEQVRLWRANPDLGRAWLDQQMQGLEARTQAAVAEVAARLAAGPVRQQVAARLLMGDADGAASLAVLGSDVGAYQLATAGCVGRGLAQGGAGCGALSPQRWAALDSSDARPWLLVLSQAQQAKDTLAVEEALAALAGRPRLSRRFHLLTSEVLQGLPPAMEPATRAQVLIVTMGIQAAWADAGMASLRRACGGEARRPTARFAVCQTVARQMLAASTDFMEATLAQKMADDLSVPKRDQAFTAEALAAAWATFLEVAHARPGADMSCRSLQAQGDLTAQLAREGELPYAMAQWRARQAR</sequence>
<name>A0ABW7GWE2_9BURK</name>
<evidence type="ECO:0000256" key="1">
    <source>
        <dbReference type="SAM" id="MobiDB-lite"/>
    </source>
</evidence>
<evidence type="ECO:0000313" key="2">
    <source>
        <dbReference type="EMBL" id="MFG6466300.1"/>
    </source>
</evidence>
<reference evidence="2 3" key="1">
    <citation type="submission" date="2024-08" db="EMBL/GenBank/DDBJ databases">
        <authorList>
            <person name="Lu H."/>
        </authorList>
    </citation>
    <scope>NUCLEOTIDE SEQUENCE [LARGE SCALE GENOMIC DNA]</scope>
    <source>
        <strain evidence="2 3">BYS87W</strain>
    </source>
</reference>
<accession>A0ABW7GWE2</accession>
<feature type="region of interest" description="Disordered" evidence="1">
    <location>
        <begin position="60"/>
        <end position="85"/>
    </location>
</feature>
<dbReference type="Proteomes" id="UP001606303">
    <property type="component" value="Unassembled WGS sequence"/>
</dbReference>
<proteinExistence type="predicted"/>
<evidence type="ECO:0000313" key="3">
    <source>
        <dbReference type="Proteomes" id="UP001606303"/>
    </source>
</evidence>
<organism evidence="2 3">
    <name type="scientific">Pelomonas baiyunensis</name>
    <dbReference type="NCBI Taxonomy" id="3299026"/>
    <lineage>
        <taxon>Bacteria</taxon>
        <taxon>Pseudomonadati</taxon>
        <taxon>Pseudomonadota</taxon>
        <taxon>Betaproteobacteria</taxon>
        <taxon>Burkholderiales</taxon>
        <taxon>Sphaerotilaceae</taxon>
        <taxon>Roseateles</taxon>
    </lineage>
</organism>
<feature type="compositionally biased region" description="Low complexity" evidence="1">
    <location>
        <begin position="60"/>
        <end position="75"/>
    </location>
</feature>
<dbReference type="RefSeq" id="WP_394382738.1">
    <property type="nucleotide sequence ID" value="NZ_JBIGIB010000002.1"/>
</dbReference>
<comment type="caution">
    <text evidence="2">The sequence shown here is derived from an EMBL/GenBank/DDBJ whole genome shotgun (WGS) entry which is preliminary data.</text>
</comment>
<protein>
    <submittedName>
        <fullName evidence="2">Uncharacterized protein</fullName>
    </submittedName>
</protein>
<gene>
    <name evidence="2" type="ORF">ACG01O_06755</name>
</gene>
<dbReference type="EMBL" id="JBIGIB010000002">
    <property type="protein sequence ID" value="MFG6466300.1"/>
    <property type="molecule type" value="Genomic_DNA"/>
</dbReference>
<keyword evidence="3" id="KW-1185">Reference proteome</keyword>